<evidence type="ECO:0000256" key="2">
    <source>
        <dbReference type="SAM" id="Phobius"/>
    </source>
</evidence>
<comment type="caution">
    <text evidence="4">The sequence shown here is derived from an EMBL/GenBank/DDBJ whole genome shotgun (WGS) entry which is preliminary data.</text>
</comment>
<dbReference type="Gene3D" id="3.40.50.1820">
    <property type="entry name" value="alpha/beta hydrolase"/>
    <property type="match status" value="1"/>
</dbReference>
<proteinExistence type="predicted"/>
<evidence type="ECO:0000259" key="3">
    <source>
        <dbReference type="Pfam" id="PF07859"/>
    </source>
</evidence>
<name>A0AAE1DJZ3_9GAST</name>
<organism evidence="4 5">
    <name type="scientific">Elysia crispata</name>
    <name type="common">lettuce slug</name>
    <dbReference type="NCBI Taxonomy" id="231223"/>
    <lineage>
        <taxon>Eukaryota</taxon>
        <taxon>Metazoa</taxon>
        <taxon>Spiralia</taxon>
        <taxon>Lophotrochozoa</taxon>
        <taxon>Mollusca</taxon>
        <taxon>Gastropoda</taxon>
        <taxon>Heterobranchia</taxon>
        <taxon>Euthyneura</taxon>
        <taxon>Panpulmonata</taxon>
        <taxon>Sacoglossa</taxon>
        <taxon>Placobranchoidea</taxon>
        <taxon>Plakobranchidae</taxon>
        <taxon>Elysia</taxon>
    </lineage>
</organism>
<feature type="domain" description="Alpha/beta hydrolase fold-3" evidence="3">
    <location>
        <begin position="151"/>
        <end position="312"/>
    </location>
</feature>
<dbReference type="PANTHER" id="PTHR48081">
    <property type="entry name" value="AB HYDROLASE SUPERFAMILY PROTEIN C4A8.06C"/>
    <property type="match status" value="1"/>
</dbReference>
<accession>A0AAE1DJZ3</accession>
<reference evidence="4" key="1">
    <citation type="journal article" date="2023" name="G3 (Bethesda)">
        <title>A reference genome for the long-term kleptoplast-retaining sea slug Elysia crispata morphotype clarki.</title>
        <authorList>
            <person name="Eastman K.E."/>
            <person name="Pendleton A.L."/>
            <person name="Shaikh M.A."/>
            <person name="Suttiyut T."/>
            <person name="Ogas R."/>
            <person name="Tomko P."/>
            <person name="Gavelis G."/>
            <person name="Widhalm J.R."/>
            <person name="Wisecaver J.H."/>
        </authorList>
    </citation>
    <scope>NUCLEOTIDE SEQUENCE</scope>
    <source>
        <strain evidence="4">ECLA1</strain>
    </source>
</reference>
<feature type="transmembrane region" description="Helical" evidence="2">
    <location>
        <begin position="23"/>
        <end position="56"/>
    </location>
</feature>
<protein>
    <recommendedName>
        <fullName evidence="3">Alpha/beta hydrolase fold-3 domain-containing protein</fullName>
    </recommendedName>
</protein>
<keyword evidence="2" id="KW-1133">Transmembrane helix</keyword>
<sequence>MEGLYRLMQQDYTKSSMHLNPPLVAMTLVVMISLYSLGVSTVGLFFAGSFLALIVLTYHPLVPGMRRTWRIHLIMGVFIFLRRLDFLTSKLLGRQPFPLNIVSKQLPIIRDKTKLPRSASFGQVKVTREEIAGVPVIVYRPYKMASPSPALVFMRGAGFVMGNADLFDWTVYEYAKKTNIMAVLTNCCQAPQHPFPEPFNENLEVTRYILQHGADLGIDVENVGVGGDSAGAHFAAAVATTLANEEDSDLPCLKFQVLQVPTLQIFDLRLPSYQDYHKFTSFIDAHGIAVNYALYMGFDGERLAAAASILVDNAHISPELRDSKYADYISVKRLPIPYRKPKRPLPPLTSTLHHDPGIIAEIARHVLDPRMSPLMAPDLSRMPPTFIEIAEFDIFRDDGFLYASRLSEAGVKVQVHFSENGFHCDAAKLLPDFLTVESGKKTLSAASDFILRILHRQKEPKFG</sequence>
<dbReference type="InterPro" id="IPR013094">
    <property type="entry name" value="AB_hydrolase_3"/>
</dbReference>
<gene>
    <name evidence="4" type="ORF">RRG08_053667</name>
</gene>
<dbReference type="InterPro" id="IPR050300">
    <property type="entry name" value="GDXG_lipolytic_enzyme"/>
</dbReference>
<dbReference type="PANTHER" id="PTHR48081:SF8">
    <property type="entry name" value="ALPHA_BETA HYDROLASE FOLD-3 DOMAIN-CONTAINING PROTEIN-RELATED"/>
    <property type="match status" value="1"/>
</dbReference>
<dbReference type="Proteomes" id="UP001283361">
    <property type="component" value="Unassembled WGS sequence"/>
</dbReference>
<dbReference type="Pfam" id="PF07859">
    <property type="entry name" value="Abhydrolase_3"/>
    <property type="match status" value="2"/>
</dbReference>
<dbReference type="SUPFAM" id="SSF53474">
    <property type="entry name" value="alpha/beta-Hydrolases"/>
    <property type="match status" value="1"/>
</dbReference>
<dbReference type="AlphaFoldDB" id="A0AAE1DJZ3"/>
<feature type="domain" description="Alpha/beta hydrolase fold-3" evidence="3">
    <location>
        <begin position="365"/>
        <end position="424"/>
    </location>
</feature>
<keyword evidence="1" id="KW-0378">Hydrolase</keyword>
<keyword evidence="2" id="KW-0812">Transmembrane</keyword>
<evidence type="ECO:0000313" key="5">
    <source>
        <dbReference type="Proteomes" id="UP001283361"/>
    </source>
</evidence>
<keyword evidence="5" id="KW-1185">Reference proteome</keyword>
<evidence type="ECO:0000256" key="1">
    <source>
        <dbReference type="ARBA" id="ARBA00022801"/>
    </source>
</evidence>
<keyword evidence="2" id="KW-0472">Membrane</keyword>
<evidence type="ECO:0000313" key="4">
    <source>
        <dbReference type="EMBL" id="KAK3773282.1"/>
    </source>
</evidence>
<dbReference type="GO" id="GO:0016787">
    <property type="term" value="F:hydrolase activity"/>
    <property type="evidence" value="ECO:0007669"/>
    <property type="project" value="UniProtKB-KW"/>
</dbReference>
<dbReference type="EMBL" id="JAWDGP010003546">
    <property type="protein sequence ID" value="KAK3773282.1"/>
    <property type="molecule type" value="Genomic_DNA"/>
</dbReference>
<dbReference type="InterPro" id="IPR029058">
    <property type="entry name" value="AB_hydrolase_fold"/>
</dbReference>